<organism evidence="3 4">
    <name type="scientific">Umbra pygmaea</name>
    <name type="common">Eastern mudminnow</name>
    <dbReference type="NCBI Taxonomy" id="75934"/>
    <lineage>
        <taxon>Eukaryota</taxon>
        <taxon>Metazoa</taxon>
        <taxon>Chordata</taxon>
        <taxon>Craniata</taxon>
        <taxon>Vertebrata</taxon>
        <taxon>Euteleostomi</taxon>
        <taxon>Actinopterygii</taxon>
        <taxon>Neopterygii</taxon>
        <taxon>Teleostei</taxon>
        <taxon>Protacanthopterygii</taxon>
        <taxon>Esociformes</taxon>
        <taxon>Umbridae</taxon>
        <taxon>Umbra</taxon>
    </lineage>
</organism>
<comment type="caution">
    <text evidence="3">The sequence shown here is derived from an EMBL/GenBank/DDBJ whole genome shotgun (WGS) entry which is preliminary data.</text>
</comment>
<evidence type="ECO:0000313" key="3">
    <source>
        <dbReference type="EMBL" id="KAL0993604.1"/>
    </source>
</evidence>
<protein>
    <submittedName>
        <fullName evidence="3">Uncharacterized protein</fullName>
    </submittedName>
</protein>
<feature type="compositionally biased region" description="Low complexity" evidence="1">
    <location>
        <begin position="317"/>
        <end position="353"/>
    </location>
</feature>
<accession>A0ABD0X6G1</accession>
<reference evidence="3 4" key="1">
    <citation type="submission" date="2024-06" db="EMBL/GenBank/DDBJ databases">
        <authorList>
            <person name="Pan Q."/>
            <person name="Wen M."/>
            <person name="Jouanno E."/>
            <person name="Zahm M."/>
            <person name="Klopp C."/>
            <person name="Cabau C."/>
            <person name="Louis A."/>
            <person name="Berthelot C."/>
            <person name="Parey E."/>
            <person name="Roest Crollius H."/>
            <person name="Montfort J."/>
            <person name="Robinson-Rechavi M."/>
            <person name="Bouchez O."/>
            <person name="Lampietro C."/>
            <person name="Lopez Roques C."/>
            <person name="Donnadieu C."/>
            <person name="Postlethwait J."/>
            <person name="Bobe J."/>
            <person name="Verreycken H."/>
            <person name="Guiguen Y."/>
        </authorList>
    </citation>
    <scope>NUCLEOTIDE SEQUENCE [LARGE SCALE GENOMIC DNA]</scope>
    <source>
        <strain evidence="3">Up_M1</strain>
        <tissue evidence="3">Testis</tissue>
    </source>
</reference>
<feature type="compositionally biased region" description="Low complexity" evidence="1">
    <location>
        <begin position="158"/>
        <end position="303"/>
    </location>
</feature>
<evidence type="ECO:0000256" key="1">
    <source>
        <dbReference type="SAM" id="MobiDB-lite"/>
    </source>
</evidence>
<dbReference type="EMBL" id="JAGEUA010000003">
    <property type="protein sequence ID" value="KAL0993604.1"/>
    <property type="molecule type" value="Genomic_DNA"/>
</dbReference>
<keyword evidence="2" id="KW-0472">Membrane</keyword>
<name>A0ABD0X6G1_UMBPY</name>
<evidence type="ECO:0000313" key="4">
    <source>
        <dbReference type="Proteomes" id="UP001557470"/>
    </source>
</evidence>
<evidence type="ECO:0000256" key="2">
    <source>
        <dbReference type="SAM" id="Phobius"/>
    </source>
</evidence>
<gene>
    <name evidence="3" type="ORF">UPYG_G00110410</name>
</gene>
<dbReference type="PROSITE" id="PS51257">
    <property type="entry name" value="PROKAR_LIPOPROTEIN"/>
    <property type="match status" value="1"/>
</dbReference>
<sequence length="450" mass="48822">MEHRGEKKGRTSDGYKVNRTSGLSWIFTACLLVCQWRACLCCAYNDYLDDMEKPPMPKDYLFRVRKGNVTDSEDRNTRVKEAIHLYYHNNCNSSKTNDTGVCALKRDCLSTNSTTPQKNTDLDYFDMKSFRCLVENLFNSTKCIENIVYSEKCRTATTATTSEATTSARTTPFRYAATTATTQPSSQATTTTTKPPSTPATTLTTTKPPSRPAITLTTTTQPSSHATTSTTTSSHATTSTKTASSPATISNSTATTSEATTSARTTPFSYAATTATTQPSSQATTTTTKPPSTPTTTLTTTKPPSRPAITLTTTTQPSSHATKSTTTSSHATTSTKTASSPATISNSTATTEEATNTDILRGIKSEISVLTLFAISLMANVLLLLCVVYLWTRPRHQLISQMRSNIDVPSQMNSPVCMCHIQSSHSPGRHQDSFSSANVLPVFQMKHLKF</sequence>
<dbReference type="AlphaFoldDB" id="A0ABD0X6G1"/>
<proteinExistence type="predicted"/>
<feature type="transmembrane region" description="Helical" evidence="2">
    <location>
        <begin position="369"/>
        <end position="392"/>
    </location>
</feature>
<feature type="region of interest" description="Disordered" evidence="1">
    <location>
        <begin position="158"/>
        <end position="353"/>
    </location>
</feature>
<keyword evidence="4" id="KW-1185">Reference proteome</keyword>
<keyword evidence="2" id="KW-1133">Transmembrane helix</keyword>
<keyword evidence="2" id="KW-0812">Transmembrane</keyword>
<dbReference type="Proteomes" id="UP001557470">
    <property type="component" value="Unassembled WGS sequence"/>
</dbReference>